<dbReference type="Gene3D" id="3.30.70.1280">
    <property type="entry name" value="SP0830-like domains"/>
    <property type="match status" value="1"/>
</dbReference>
<dbReference type="Proteomes" id="UP000185839">
    <property type="component" value="Unassembled WGS sequence"/>
</dbReference>
<dbReference type="STRING" id="713588.SAMN05421789_103209"/>
<evidence type="ECO:0000313" key="1">
    <source>
        <dbReference type="EMBL" id="SIS61215.1"/>
    </source>
</evidence>
<dbReference type="RefSeq" id="WP_076385863.1">
    <property type="nucleotide sequence ID" value="NZ_FTOI01000003.1"/>
</dbReference>
<evidence type="ECO:0000313" key="2">
    <source>
        <dbReference type="Proteomes" id="UP000185839"/>
    </source>
</evidence>
<dbReference type="PIRSF" id="PIRSF008502">
    <property type="entry name" value="UCP008502"/>
    <property type="match status" value="1"/>
</dbReference>
<dbReference type="OrthoDB" id="9806494at2"/>
<proteinExistence type="predicted"/>
<reference evidence="2" key="1">
    <citation type="submission" date="2017-01" db="EMBL/GenBank/DDBJ databases">
        <authorList>
            <person name="Varghese N."/>
            <person name="Submissions S."/>
        </authorList>
    </citation>
    <scope>NUCLEOTIDE SEQUENCE [LARGE SCALE GENOMIC DNA]</scope>
    <source>
        <strain evidence="2">DSM 23145</strain>
    </source>
</reference>
<name>A0A1N7KHZ9_9FLAO</name>
<dbReference type="EMBL" id="FTOI01000003">
    <property type="protein sequence ID" value="SIS61215.1"/>
    <property type="molecule type" value="Genomic_DNA"/>
</dbReference>
<dbReference type="PANTHER" id="PTHR36439">
    <property type="entry name" value="BLL4334 PROTEIN"/>
    <property type="match status" value="1"/>
</dbReference>
<dbReference type="AlphaFoldDB" id="A0A1N7KHZ9"/>
<keyword evidence="2" id="KW-1185">Reference proteome</keyword>
<dbReference type="SUPFAM" id="SSF160379">
    <property type="entry name" value="SP0830-like"/>
    <property type="match status" value="1"/>
</dbReference>
<dbReference type="Pfam" id="PF08002">
    <property type="entry name" value="DUF1697"/>
    <property type="match status" value="1"/>
</dbReference>
<dbReference type="InterPro" id="IPR012545">
    <property type="entry name" value="DUF1697"/>
</dbReference>
<dbReference type="PANTHER" id="PTHR36439:SF1">
    <property type="entry name" value="DUF1697 DOMAIN-CONTAINING PROTEIN"/>
    <property type="match status" value="1"/>
</dbReference>
<accession>A0A1N7KHZ9</accession>
<organism evidence="1 2">
    <name type="scientific">Kaistella chaponensis</name>
    <dbReference type="NCBI Taxonomy" id="713588"/>
    <lineage>
        <taxon>Bacteria</taxon>
        <taxon>Pseudomonadati</taxon>
        <taxon>Bacteroidota</taxon>
        <taxon>Flavobacteriia</taxon>
        <taxon>Flavobacteriales</taxon>
        <taxon>Weeksellaceae</taxon>
        <taxon>Chryseobacterium group</taxon>
        <taxon>Kaistella</taxon>
    </lineage>
</organism>
<dbReference type="Gene3D" id="3.30.70.1260">
    <property type="entry name" value="bacterial protein sp0830 like"/>
    <property type="match status" value="1"/>
</dbReference>
<sequence length="174" mass="19627">MKYCAFLRGVNINGTSMKMAEVSKVFAEAGMKDVSTILATGNVLFSSDLMSSELKSILEKALSEYFNYDAFLFLKTKEEIAEIIQKNPFQKSEDSHIYVFVGSENIENILLEEFKKSAVSQNENGEIVGGIFYWQIQKGQTIDSSFGKILGKKALKEHLTSRNINTIEKILKKF</sequence>
<protein>
    <submittedName>
        <fullName evidence="1">Uncharacterized conserved protein, DUF1697 family</fullName>
    </submittedName>
</protein>
<gene>
    <name evidence="1" type="ORF">SAMN05421789_103209</name>
</gene>